<dbReference type="Gene3D" id="1.10.540.10">
    <property type="entry name" value="Acyl-CoA dehydrogenase/oxidase, N-terminal domain"/>
    <property type="match status" value="1"/>
</dbReference>
<dbReference type="SUPFAM" id="SSF56645">
    <property type="entry name" value="Acyl-CoA dehydrogenase NM domain-like"/>
    <property type="match status" value="1"/>
</dbReference>
<dbReference type="PROSITE" id="PS00073">
    <property type="entry name" value="ACYL_COA_DH_2"/>
    <property type="match status" value="1"/>
</dbReference>
<dbReference type="InterPro" id="IPR009100">
    <property type="entry name" value="AcylCoA_DH/oxidase_NM_dom_sf"/>
</dbReference>
<dbReference type="Pfam" id="PF02770">
    <property type="entry name" value="Acyl-CoA_dh_M"/>
    <property type="match status" value="1"/>
</dbReference>
<dbReference type="SUPFAM" id="SSF47203">
    <property type="entry name" value="Acyl-CoA dehydrogenase C-terminal domain-like"/>
    <property type="match status" value="1"/>
</dbReference>
<feature type="domain" description="Acyl-CoA dehydrogenase/oxidase N-terminal" evidence="14">
    <location>
        <begin position="14"/>
        <end position="125"/>
    </location>
</feature>
<evidence type="ECO:0000259" key="12">
    <source>
        <dbReference type="Pfam" id="PF00441"/>
    </source>
</evidence>
<dbReference type="InterPro" id="IPR009075">
    <property type="entry name" value="AcylCo_DH/oxidase_C"/>
</dbReference>
<dbReference type="Pfam" id="PF00441">
    <property type="entry name" value="Acyl-CoA_dh_1"/>
    <property type="match status" value="1"/>
</dbReference>
<dbReference type="InterPro" id="IPR037069">
    <property type="entry name" value="AcylCoA_DH/ox_N_sf"/>
</dbReference>
<organism evidence="15 16">
    <name type="scientific">Photobacterium rosenbergii</name>
    <dbReference type="NCBI Taxonomy" id="294936"/>
    <lineage>
        <taxon>Bacteria</taxon>
        <taxon>Pseudomonadati</taxon>
        <taxon>Pseudomonadota</taxon>
        <taxon>Gammaproteobacteria</taxon>
        <taxon>Vibrionales</taxon>
        <taxon>Vibrionaceae</taxon>
        <taxon>Photobacterium</taxon>
    </lineage>
</organism>
<dbReference type="InterPro" id="IPR013786">
    <property type="entry name" value="AcylCoA_DH/ox_N"/>
</dbReference>
<evidence type="ECO:0000256" key="2">
    <source>
        <dbReference type="ARBA" id="ARBA00004898"/>
    </source>
</evidence>
<protein>
    <recommendedName>
        <fullName evidence="5">Isovaleryl-CoA dehydrogenase, mitochondrial</fullName>
        <ecNumber evidence="4">1.3.8.4</ecNumber>
    </recommendedName>
</protein>
<dbReference type="PANTHER" id="PTHR43884">
    <property type="entry name" value="ACYL-COA DEHYDROGENASE"/>
    <property type="match status" value="1"/>
</dbReference>
<evidence type="ECO:0000259" key="13">
    <source>
        <dbReference type="Pfam" id="PF02770"/>
    </source>
</evidence>
<feature type="domain" description="Acyl-CoA oxidase/dehydrogenase middle" evidence="13">
    <location>
        <begin position="129"/>
        <end position="224"/>
    </location>
</feature>
<keyword evidence="8" id="KW-0809">Transit peptide</keyword>
<dbReference type="Pfam" id="PF02771">
    <property type="entry name" value="Acyl-CoA_dh_N"/>
    <property type="match status" value="1"/>
</dbReference>
<evidence type="ECO:0000256" key="1">
    <source>
        <dbReference type="ARBA" id="ARBA00001974"/>
    </source>
</evidence>
<dbReference type="EC" id="1.3.8.4" evidence="4"/>
<dbReference type="RefSeq" id="WP_317520158.1">
    <property type="nucleotide sequence ID" value="NZ_JAWJZI010000001.1"/>
</dbReference>
<evidence type="ECO:0000256" key="11">
    <source>
        <dbReference type="RuleBase" id="RU362125"/>
    </source>
</evidence>
<name>A0ABU3ZCF1_9GAMM</name>
<evidence type="ECO:0000256" key="10">
    <source>
        <dbReference type="ARBA" id="ARBA00052875"/>
    </source>
</evidence>
<dbReference type="InterPro" id="IPR006089">
    <property type="entry name" value="Acyl-CoA_DH_CS"/>
</dbReference>
<keyword evidence="6 11" id="KW-0285">Flavoprotein</keyword>
<feature type="domain" description="Acyl-CoA dehydrogenase/oxidase C-terminal" evidence="12">
    <location>
        <begin position="236"/>
        <end position="384"/>
    </location>
</feature>
<comment type="caution">
    <text evidence="15">The sequence shown here is derived from an EMBL/GenBank/DDBJ whole genome shotgun (WGS) entry which is preliminary data.</text>
</comment>
<comment type="cofactor">
    <cofactor evidence="1 11">
        <name>FAD</name>
        <dbReference type="ChEBI" id="CHEBI:57692"/>
    </cofactor>
</comment>
<evidence type="ECO:0000256" key="7">
    <source>
        <dbReference type="ARBA" id="ARBA00022827"/>
    </source>
</evidence>
<dbReference type="Gene3D" id="2.40.110.10">
    <property type="entry name" value="Butyryl-CoA Dehydrogenase, subunit A, domain 2"/>
    <property type="match status" value="1"/>
</dbReference>
<evidence type="ECO:0000256" key="6">
    <source>
        <dbReference type="ARBA" id="ARBA00022630"/>
    </source>
</evidence>
<gene>
    <name evidence="15" type="ORF">R2X38_01110</name>
</gene>
<evidence type="ECO:0000313" key="16">
    <source>
        <dbReference type="Proteomes" id="UP001186452"/>
    </source>
</evidence>
<dbReference type="PIRSF" id="PIRSF016578">
    <property type="entry name" value="HsaA"/>
    <property type="match status" value="1"/>
</dbReference>
<dbReference type="InterPro" id="IPR006091">
    <property type="entry name" value="Acyl-CoA_Oxase/DH_mid-dom"/>
</dbReference>
<evidence type="ECO:0000259" key="14">
    <source>
        <dbReference type="Pfam" id="PF02771"/>
    </source>
</evidence>
<evidence type="ECO:0000256" key="9">
    <source>
        <dbReference type="ARBA" id="ARBA00023002"/>
    </source>
</evidence>
<dbReference type="Proteomes" id="UP001186452">
    <property type="component" value="Unassembled WGS sequence"/>
</dbReference>
<dbReference type="Gene3D" id="1.20.140.10">
    <property type="entry name" value="Butyryl-CoA Dehydrogenase, subunit A, domain 3"/>
    <property type="match status" value="1"/>
</dbReference>
<evidence type="ECO:0000256" key="4">
    <source>
        <dbReference type="ARBA" id="ARBA00012044"/>
    </source>
</evidence>
<comment type="similarity">
    <text evidence="3 11">Belongs to the acyl-CoA dehydrogenase family.</text>
</comment>
<comment type="pathway">
    <text evidence="2">Amino-acid degradation; L-leucine degradation; (S)-3-hydroxy-3-methylglutaryl-CoA from 3-isovaleryl-CoA: step 1/3.</text>
</comment>
<keyword evidence="7 11" id="KW-0274">FAD</keyword>
<sequence>MKDSFTPLNYGLGETIDMLREQVNGFAEQAILPLAADIDKDNQFPNHLWPLMGEMGLLGVTVSEEYGGANMGYLAHVIAMEEISRASASVGLSYGAHSNLCVNQIYRHGTSEQKAKYLPKLISGEHIGALAMSEPNAGSDVVSMQLKAELQGDHFVLNGSKMWITNGPDADTIVVYAKTAPDAGSHGISAFILEKRLPGFSHAQKLDKLGMRGSNTCELVFNDCIVPADNLLGDLNKGVQVLMSGLDYERVVLAAGPLGIMRACLDIVLPYVHDRKQFGRSIGEFQLVQAKVADMYTRTNAARAYVYTVAKACDRGEATRKDAAGVILYAAELATQLALDTIQLLGGNGYINEFPAGRLLRDAKLYEIGAGTSEIRRMLIGRELFEESK</sequence>
<proteinExistence type="inferred from homology"/>
<evidence type="ECO:0000256" key="5">
    <source>
        <dbReference type="ARBA" id="ARBA00018258"/>
    </source>
</evidence>
<dbReference type="PROSITE" id="PS00072">
    <property type="entry name" value="ACYL_COA_DH_1"/>
    <property type="match status" value="1"/>
</dbReference>
<dbReference type="EMBL" id="JAWJZI010000001">
    <property type="protein sequence ID" value="MDV5167593.1"/>
    <property type="molecule type" value="Genomic_DNA"/>
</dbReference>
<evidence type="ECO:0000256" key="3">
    <source>
        <dbReference type="ARBA" id="ARBA00009347"/>
    </source>
</evidence>
<dbReference type="PANTHER" id="PTHR43884:SF12">
    <property type="entry name" value="ISOVALERYL-COA DEHYDROGENASE, MITOCHONDRIAL-RELATED"/>
    <property type="match status" value="1"/>
</dbReference>
<keyword evidence="9 11" id="KW-0560">Oxidoreductase</keyword>
<accession>A0ABU3ZCF1</accession>
<dbReference type="InterPro" id="IPR036250">
    <property type="entry name" value="AcylCo_DH-like_C"/>
</dbReference>
<dbReference type="InterPro" id="IPR046373">
    <property type="entry name" value="Acyl-CoA_Oxase/DH_mid-dom_sf"/>
</dbReference>
<dbReference type="InterPro" id="IPR034183">
    <property type="entry name" value="IVD"/>
</dbReference>
<evidence type="ECO:0000256" key="8">
    <source>
        <dbReference type="ARBA" id="ARBA00022946"/>
    </source>
</evidence>
<comment type="catalytic activity">
    <reaction evidence="10">
        <text>3-methylbutanoyl-CoA + oxidized [electron-transfer flavoprotein] + H(+) = 3-methylbut-2-enoyl-CoA + reduced [electron-transfer flavoprotein]</text>
        <dbReference type="Rhea" id="RHEA:12276"/>
        <dbReference type="Rhea" id="RHEA-COMP:10685"/>
        <dbReference type="Rhea" id="RHEA-COMP:10686"/>
        <dbReference type="ChEBI" id="CHEBI:15378"/>
        <dbReference type="ChEBI" id="CHEBI:57344"/>
        <dbReference type="ChEBI" id="CHEBI:57345"/>
        <dbReference type="ChEBI" id="CHEBI:57692"/>
        <dbReference type="ChEBI" id="CHEBI:58307"/>
        <dbReference type="EC" id="1.3.8.4"/>
    </reaction>
</comment>
<dbReference type="CDD" id="cd01156">
    <property type="entry name" value="IVD"/>
    <property type="match status" value="1"/>
</dbReference>
<evidence type="ECO:0000313" key="15">
    <source>
        <dbReference type="EMBL" id="MDV5167593.1"/>
    </source>
</evidence>
<keyword evidence="16" id="KW-1185">Reference proteome</keyword>
<reference evidence="15 16" key="1">
    <citation type="submission" date="2023-10" db="EMBL/GenBank/DDBJ databases">
        <title>Marine bacteria isolated from horseshoe crab.</title>
        <authorList>
            <person name="Cheng T.H."/>
        </authorList>
    </citation>
    <scope>NUCLEOTIDE SEQUENCE [LARGE SCALE GENOMIC DNA]</scope>
    <source>
        <strain evidence="15 16">HSC6</strain>
    </source>
</reference>